<dbReference type="FunFam" id="3.40.50.300:FF:001039">
    <property type="entry name" value="ATP-dependent RNA helicase DDX60"/>
    <property type="match status" value="1"/>
</dbReference>
<dbReference type="InterPro" id="IPR055124">
    <property type="entry name" value="PIN-like_DDX60"/>
</dbReference>
<keyword evidence="1" id="KW-0547">Nucleotide-binding</keyword>
<dbReference type="GeneID" id="25566114"/>
<dbReference type="InterPro" id="IPR014001">
    <property type="entry name" value="Helicase_ATP-bd"/>
</dbReference>
<dbReference type="CDD" id="cd18795">
    <property type="entry name" value="SF2_C_Ski2"/>
    <property type="match status" value="1"/>
</dbReference>
<evidence type="ECO:0000256" key="4">
    <source>
        <dbReference type="ARBA" id="ARBA00022840"/>
    </source>
</evidence>
<gene>
    <name evidence="8" type="ORF">AMSG_07110</name>
</gene>
<feature type="domain" description="Helicase ATP-binding" evidence="6">
    <location>
        <begin position="1107"/>
        <end position="1265"/>
    </location>
</feature>
<dbReference type="STRING" id="461836.A0A0L0DEW3"/>
<dbReference type="Pfam" id="PF23002">
    <property type="entry name" value="PIN-like_DDX60"/>
    <property type="match status" value="1"/>
</dbReference>
<dbReference type="InterPro" id="IPR059032">
    <property type="entry name" value="WHD_DDX60"/>
</dbReference>
<dbReference type="SMART" id="SM00490">
    <property type="entry name" value="HELICc"/>
    <property type="match status" value="1"/>
</dbReference>
<dbReference type="EMBL" id="GL349463">
    <property type="protein sequence ID" value="KNC50877.1"/>
    <property type="molecule type" value="Genomic_DNA"/>
</dbReference>
<organism evidence="8 9">
    <name type="scientific">Thecamonas trahens ATCC 50062</name>
    <dbReference type="NCBI Taxonomy" id="461836"/>
    <lineage>
        <taxon>Eukaryota</taxon>
        <taxon>Apusozoa</taxon>
        <taxon>Apusomonadida</taxon>
        <taxon>Apusomonadidae</taxon>
        <taxon>Thecamonas</taxon>
    </lineage>
</organism>
<dbReference type="InterPro" id="IPR052431">
    <property type="entry name" value="SKI2_subfamily_helicases"/>
</dbReference>
<dbReference type="eggNOG" id="KOG0949">
    <property type="taxonomic scope" value="Eukaryota"/>
</dbReference>
<protein>
    <submittedName>
        <fullName evidence="8">DEAD/DEAH box helicase</fullName>
    </submittedName>
</protein>
<dbReference type="PANTHER" id="PTHR44533">
    <property type="entry name" value="DEAD/H RNA HELICASE, PUTATIVE-RELATED"/>
    <property type="match status" value="1"/>
</dbReference>
<evidence type="ECO:0000256" key="5">
    <source>
        <dbReference type="SAM" id="MobiDB-lite"/>
    </source>
</evidence>
<feature type="compositionally biased region" description="Basic residues" evidence="5">
    <location>
        <begin position="802"/>
        <end position="816"/>
    </location>
</feature>
<evidence type="ECO:0000259" key="6">
    <source>
        <dbReference type="PROSITE" id="PS51192"/>
    </source>
</evidence>
<dbReference type="Pfam" id="PF26076">
    <property type="entry name" value="WHD_DDX60"/>
    <property type="match status" value="1"/>
</dbReference>
<dbReference type="GO" id="GO:0004386">
    <property type="term" value="F:helicase activity"/>
    <property type="evidence" value="ECO:0007669"/>
    <property type="project" value="UniProtKB-KW"/>
</dbReference>
<dbReference type="InterPro" id="IPR011545">
    <property type="entry name" value="DEAD/DEAH_box_helicase_dom"/>
</dbReference>
<keyword evidence="4" id="KW-0067">ATP-binding</keyword>
<dbReference type="SMART" id="SM00487">
    <property type="entry name" value="DEXDc"/>
    <property type="match status" value="1"/>
</dbReference>
<evidence type="ECO:0000313" key="9">
    <source>
        <dbReference type="Proteomes" id="UP000054408"/>
    </source>
</evidence>
<feature type="domain" description="Helicase C-terminal" evidence="7">
    <location>
        <begin position="1583"/>
        <end position="1744"/>
    </location>
</feature>
<evidence type="ECO:0000256" key="3">
    <source>
        <dbReference type="ARBA" id="ARBA00022806"/>
    </source>
</evidence>
<feature type="compositionally biased region" description="Acidic residues" evidence="5">
    <location>
        <begin position="519"/>
        <end position="545"/>
    </location>
</feature>
<sequence length="2103" mass="227859">MTAEYTRENYEAKVSDFYSGLKPRFLNLLSDVGASELALLELDSLLLTALDSAHVDWTNGGSILHVVFAVERFLASLRTKGVFFRVVMFVAHESLLWSASPLMRLVRSLVVLHLRLNTDVNIDVLDSWFGPEWDEYLIDKEPAFIVVHEGTTKFLSTTFADADAGDEEEDKGAFPNPEAARVLHAFVLKALLKRFHCVFAAGLSERNNTISGFVVRAESEFFSMKPILPIMDAVLVEKTAAAQAALAEADAALASVPEAAAAAVGADGVAGASVSYATGVAAVKSIVAAKAQLPAELAAVVEDLARIFLLSLAFVHHGLPLKFRGQALDAPVSAAHYAGLLPFVSAVAERSVAVFGFPLAVKGGLREGLAGVIGADGARARELVDLADFRLCALLLNVCTQKPSLATGAIDDWGVPAEVVNDYAALAGAAGLAAAPLLAVGTTPTVPHQVSAHTRRVRAKAAAEAEALANGPKAKVAPSRADYLAAQAAEAQAAAEAAATPAGESSSTVGGTGAVAVEADGDGSDDESSSGGAWDDDLTSSDDGSDGPAQSSGKGGASDAAGKDEADESDGSSETDDAYANAPEAPRAELLYPVHNELLDAITDYKGVDLSYLHPRDALTELSGMPGATFFDRTRWNPATRLVETYLEDEVIADPEPMDKENISWLNAGYKALLTFEKRKRTQYLKTLVRRIYDKDIKTWPEPPEGSTEFTVDDATDALRKEVEEDIRVYRRQSKFLWHVKGESVKLARKHANRDSALRGDQKYTSFLHKYAESLTGSLKMHANPIIMKSNDGASSSSSAPKARHHSKKGSSKGKKSSQNPEATGASRRLTAKQIKALSKTDRMKYENELKRNRERLQHTLTQWVTLHKQAQATADHAFAINELVQRKFLDHVAVDRKTEVHVLKSKASLYTLARYCKLWREERKAASELGEVSLADRKTFPDAAEVATAVTIFRLVFDILNTYGPSSADYPRAHNVLDEHDVTGLVFALRFIGLGEVAAAVETRVAGKLPSLLEILGFSDDPAERTESDESVINVLEDGARGFGSVEEFLEINAEDNANFELTSVGLSSARFQLVYQGHLMERPRGLKADPRAKGFVPDEWQVKLLDAVDRNDSALVSAPTSSGKTYVSFYCMESVLTTSHSGVAIYIAPTKALVNQVAADVYARFGNKDYPQTSAGMSVYGVLITVPEMLEQLLLSSAPKVREWTTRIKYCIFDEVHSINKSAGKVWERLLLLISSPFLALSATIGNPDEFCQWLRDIQNAKREQELAMIKLTKKEIASGVKPEDRLSRGYGVTLVKHPHRWADLKKTVFLPSPSTDEDRTVVTAEDEITSWSWSVIDTVHPPLEDINTEAFVPVHPCATLTTTKLSGDEGVPGNLAFEPPDTLALYDRMVEVSAEDGLDDTELTDALVPESVFPIAAAVTRDEARGWELDVKARLEAWMREGSESSVGKVLAAFSRPLNNTVNARVDEALTAGVKMDSDDFLKEHFVEVVTALAATKRLPAIAFNFSQEMCVSLAATVISTLMESEAAARQASSAQRSAKRAARANKKAAKMAKRNRDKKTSKNAEEEAMMDDLVGAENQVDEDVIDTEAFTLVAVGSSVDTDDINAILRGLQISNDPAIDDILKEGLLRGVGVHHAGLPRKYREAVERLFRAHYLKLVVATETLALGIHMPCKTVVFAGDSIYLDSLQYRQMAGRAGRRGFDHIGHVVFYGVALSKVNRLLSAETPHLRGHYPLSDTLVLRLLSKGKVSDDATIESNSVINAAATLMDHPLYALSSTKSHIGAQMRLHFRFAVELLAQRLLVNVEGAPSGLSQMAMALHSEGPSSLALIHLLQTGMLHRLAAYELQQAEVAEAHEAEDAEADVSILMLLVCYIVGRVPVHPCTLKSKDPAASPVLPPIDEALLPAIADYNSTTLEVYTQYALKAAELVRKLSNKAVDDPEPLPVSQFEFPVGAPGAEDAYAALALSDSVEATKARSPFVALSGLGDSFLNADELASSLRAGIELDAGALPTLDVEGVHLNSYLLDFLTGLSKHDIVEKSGLTLSNVWNALNTSLIFLKTLVEGIDDYVDAEPNRDVLYRVLKDYSDRMLARFYGRRSVA</sequence>
<dbReference type="GO" id="GO:0003676">
    <property type="term" value="F:nucleic acid binding"/>
    <property type="evidence" value="ECO:0007669"/>
    <property type="project" value="InterPro"/>
</dbReference>
<dbReference type="Pfam" id="PF00270">
    <property type="entry name" value="DEAD"/>
    <property type="match status" value="1"/>
</dbReference>
<name>A0A0L0DEW3_THETB</name>
<dbReference type="Proteomes" id="UP000054408">
    <property type="component" value="Unassembled WGS sequence"/>
</dbReference>
<dbReference type="PROSITE" id="PS51192">
    <property type="entry name" value="HELICASE_ATP_BIND_1"/>
    <property type="match status" value="1"/>
</dbReference>
<dbReference type="GO" id="GO:0005737">
    <property type="term" value="C:cytoplasm"/>
    <property type="evidence" value="ECO:0007669"/>
    <property type="project" value="TreeGrafter"/>
</dbReference>
<evidence type="ECO:0000256" key="2">
    <source>
        <dbReference type="ARBA" id="ARBA00022801"/>
    </source>
</evidence>
<accession>A0A0L0DEW3</accession>
<dbReference type="GO" id="GO:0005524">
    <property type="term" value="F:ATP binding"/>
    <property type="evidence" value="ECO:0007669"/>
    <property type="project" value="UniProtKB-KW"/>
</dbReference>
<dbReference type="InterPro" id="IPR001650">
    <property type="entry name" value="Helicase_C-like"/>
</dbReference>
<reference evidence="8 9" key="1">
    <citation type="submission" date="2010-05" db="EMBL/GenBank/DDBJ databases">
        <title>The Genome Sequence of Thecamonas trahens ATCC 50062.</title>
        <authorList>
            <consortium name="The Broad Institute Genome Sequencing Platform"/>
            <person name="Russ C."/>
            <person name="Cuomo C."/>
            <person name="Shea T."/>
            <person name="Young S.K."/>
            <person name="Zeng Q."/>
            <person name="Koehrsen M."/>
            <person name="Haas B."/>
            <person name="Borodovsky M."/>
            <person name="Guigo R."/>
            <person name="Alvarado L."/>
            <person name="Berlin A."/>
            <person name="Bochicchio J."/>
            <person name="Borenstein D."/>
            <person name="Chapman S."/>
            <person name="Chen Z."/>
            <person name="Freedman E."/>
            <person name="Gellesch M."/>
            <person name="Goldberg J."/>
            <person name="Griggs A."/>
            <person name="Gujja S."/>
            <person name="Heilman E."/>
            <person name="Heiman D."/>
            <person name="Hepburn T."/>
            <person name="Howarth C."/>
            <person name="Jen D."/>
            <person name="Larson L."/>
            <person name="Mehta T."/>
            <person name="Park D."/>
            <person name="Pearson M."/>
            <person name="Roberts A."/>
            <person name="Saif S."/>
            <person name="Shenoy N."/>
            <person name="Sisk P."/>
            <person name="Stolte C."/>
            <person name="Sykes S."/>
            <person name="Thomson T."/>
            <person name="Walk T."/>
            <person name="White J."/>
            <person name="Yandava C."/>
            <person name="Burger G."/>
            <person name="Gray M.W."/>
            <person name="Holland P.W.H."/>
            <person name="King N."/>
            <person name="Lang F.B.F."/>
            <person name="Roger A.J."/>
            <person name="Ruiz-Trillo I."/>
            <person name="Lander E."/>
            <person name="Nusbaum C."/>
        </authorList>
    </citation>
    <scope>NUCLEOTIDE SEQUENCE [LARGE SCALE GENOMIC DNA]</scope>
    <source>
        <strain evidence="8 9">ATCC 50062</strain>
    </source>
</reference>
<dbReference type="GO" id="GO:0016787">
    <property type="term" value="F:hydrolase activity"/>
    <property type="evidence" value="ECO:0007669"/>
    <property type="project" value="UniProtKB-KW"/>
</dbReference>
<feature type="compositionally biased region" description="Acidic residues" evidence="5">
    <location>
        <begin position="565"/>
        <end position="577"/>
    </location>
</feature>
<feature type="region of interest" description="Disordered" evidence="5">
    <location>
        <begin position="1535"/>
        <end position="1574"/>
    </location>
</feature>
<dbReference type="SUPFAM" id="SSF52540">
    <property type="entry name" value="P-loop containing nucleoside triphosphate hydrolases"/>
    <property type="match status" value="1"/>
</dbReference>
<dbReference type="PANTHER" id="PTHR44533:SF4">
    <property type="entry name" value="DEAD_H RNA HELICASE, PUTATIVE-RELATED"/>
    <property type="match status" value="1"/>
</dbReference>
<keyword evidence="2" id="KW-0378">Hydrolase</keyword>
<evidence type="ECO:0000259" key="7">
    <source>
        <dbReference type="PROSITE" id="PS51194"/>
    </source>
</evidence>
<dbReference type="InterPro" id="IPR027417">
    <property type="entry name" value="P-loop_NTPase"/>
</dbReference>
<feature type="compositionally biased region" description="Low complexity" evidence="5">
    <location>
        <begin position="497"/>
        <end position="518"/>
    </location>
</feature>
<evidence type="ECO:0000256" key="1">
    <source>
        <dbReference type="ARBA" id="ARBA00022741"/>
    </source>
</evidence>
<dbReference type="OrthoDB" id="64767at2759"/>
<keyword evidence="3 8" id="KW-0347">Helicase</keyword>
<dbReference type="RefSeq" id="XP_013756584.1">
    <property type="nucleotide sequence ID" value="XM_013901130.1"/>
</dbReference>
<keyword evidence="9" id="KW-1185">Reference proteome</keyword>
<evidence type="ECO:0000313" key="8">
    <source>
        <dbReference type="EMBL" id="KNC50877.1"/>
    </source>
</evidence>
<proteinExistence type="predicted"/>
<feature type="region of interest" description="Disordered" evidence="5">
    <location>
        <begin position="497"/>
        <end position="579"/>
    </location>
</feature>
<feature type="region of interest" description="Disordered" evidence="5">
    <location>
        <begin position="788"/>
        <end position="832"/>
    </location>
</feature>
<dbReference type="Gene3D" id="3.40.50.300">
    <property type="entry name" value="P-loop containing nucleotide triphosphate hydrolases"/>
    <property type="match status" value="2"/>
</dbReference>
<dbReference type="PROSITE" id="PS51194">
    <property type="entry name" value="HELICASE_CTER"/>
    <property type="match status" value="1"/>
</dbReference>
<feature type="compositionally biased region" description="Basic residues" evidence="5">
    <location>
        <begin position="1541"/>
        <end position="1561"/>
    </location>
</feature>
<dbReference type="Pfam" id="PF00271">
    <property type="entry name" value="Helicase_C"/>
    <property type="match status" value="1"/>
</dbReference>